<dbReference type="InterPro" id="IPR013078">
    <property type="entry name" value="His_Pase_superF_clade-1"/>
</dbReference>
<comment type="caution">
    <text evidence="1">The sequence shown here is derived from an EMBL/GenBank/DDBJ whole genome shotgun (WGS) entry which is preliminary data.</text>
</comment>
<keyword evidence="2" id="KW-1185">Reference proteome</keyword>
<name>A0A927C4H6_9GAMM</name>
<protein>
    <submittedName>
        <fullName evidence="1">Histidine phosphatase family protein</fullName>
    </submittedName>
</protein>
<dbReference type="EMBL" id="JACXLD010000005">
    <property type="protein sequence ID" value="MBD2859285.1"/>
    <property type="molecule type" value="Genomic_DNA"/>
</dbReference>
<accession>A0A927C4H6</accession>
<dbReference type="RefSeq" id="WP_190764994.1">
    <property type="nucleotide sequence ID" value="NZ_JACXLD010000005.1"/>
</dbReference>
<dbReference type="PANTHER" id="PTHR47623:SF1">
    <property type="entry name" value="OS09G0287300 PROTEIN"/>
    <property type="match status" value="1"/>
</dbReference>
<dbReference type="AlphaFoldDB" id="A0A927C4H6"/>
<gene>
    <name evidence="1" type="ORF">IB286_09720</name>
</gene>
<dbReference type="SMART" id="SM00855">
    <property type="entry name" value="PGAM"/>
    <property type="match status" value="1"/>
</dbReference>
<dbReference type="InterPro" id="IPR029033">
    <property type="entry name" value="His_PPase_superfam"/>
</dbReference>
<proteinExistence type="predicted"/>
<evidence type="ECO:0000313" key="1">
    <source>
        <dbReference type="EMBL" id="MBD2859285.1"/>
    </source>
</evidence>
<reference evidence="1" key="1">
    <citation type="submission" date="2020-09" db="EMBL/GenBank/DDBJ databases">
        <authorList>
            <person name="Yoon J.-W."/>
        </authorList>
    </citation>
    <scope>NUCLEOTIDE SEQUENCE</scope>
    <source>
        <strain evidence="1">KMU-158</strain>
    </source>
</reference>
<dbReference type="PANTHER" id="PTHR47623">
    <property type="entry name" value="OS09G0287300 PROTEIN"/>
    <property type="match status" value="1"/>
</dbReference>
<dbReference type="Pfam" id="PF00300">
    <property type="entry name" value="His_Phos_1"/>
    <property type="match status" value="1"/>
</dbReference>
<dbReference type="Gene3D" id="3.40.50.1240">
    <property type="entry name" value="Phosphoglycerate mutase-like"/>
    <property type="match status" value="1"/>
</dbReference>
<sequence>MKTLYLLRHAKSSWDDDQLDDKDRPLTKRGKRDCELVIQELERLNRIPRLIHCSTARRAQETLKKLKQSSALIDQTPATDSDALYTFEKKELLDYLKDLPNDADQLMIIGHNPALLDLANYLYDGNISTMGTCTFTELALNVEYWDQLRGDCAKLVEVIRPKQLR</sequence>
<evidence type="ECO:0000313" key="2">
    <source>
        <dbReference type="Proteomes" id="UP000610558"/>
    </source>
</evidence>
<organism evidence="1 2">
    <name type="scientific">Spongiibacter pelagi</name>
    <dbReference type="NCBI Taxonomy" id="2760804"/>
    <lineage>
        <taxon>Bacteria</taxon>
        <taxon>Pseudomonadati</taxon>
        <taxon>Pseudomonadota</taxon>
        <taxon>Gammaproteobacteria</taxon>
        <taxon>Cellvibrionales</taxon>
        <taxon>Spongiibacteraceae</taxon>
        <taxon>Spongiibacter</taxon>
    </lineage>
</organism>
<dbReference type="CDD" id="cd07067">
    <property type="entry name" value="HP_PGM_like"/>
    <property type="match status" value="1"/>
</dbReference>
<dbReference type="SUPFAM" id="SSF53254">
    <property type="entry name" value="Phosphoglycerate mutase-like"/>
    <property type="match status" value="1"/>
</dbReference>
<dbReference type="Proteomes" id="UP000610558">
    <property type="component" value="Unassembled WGS sequence"/>
</dbReference>